<dbReference type="NCBIfam" id="TIGR02927">
    <property type="entry name" value="SucB_Actino"/>
    <property type="match status" value="1"/>
</dbReference>
<evidence type="ECO:0000259" key="9">
    <source>
        <dbReference type="PROSITE" id="PS51826"/>
    </source>
</evidence>
<keyword evidence="3 6" id="KW-0808">Transferase</keyword>
<dbReference type="SUPFAM" id="SSF52777">
    <property type="entry name" value="CoA-dependent acyltransferases"/>
    <property type="match status" value="1"/>
</dbReference>
<dbReference type="FunFam" id="3.30.559.10:FF:000007">
    <property type="entry name" value="Dihydrolipoamide acetyltransferase component of pyruvate dehydrogenase complex"/>
    <property type="match status" value="1"/>
</dbReference>
<dbReference type="InterPro" id="IPR000089">
    <property type="entry name" value="Biotin_lipoyl"/>
</dbReference>
<feature type="domain" description="Peripheral subunit-binding (PSBD)" evidence="9">
    <location>
        <begin position="278"/>
        <end position="315"/>
    </location>
</feature>
<evidence type="ECO:0000256" key="2">
    <source>
        <dbReference type="ARBA" id="ARBA00007317"/>
    </source>
</evidence>
<reference evidence="10" key="1">
    <citation type="submission" date="2016-06" db="EMBL/GenBank/DDBJ databases">
        <title>Identification of putative biosynthetic pathways for the production of bioactive secondary metabolites by the marine actinomycete Kocuria kristinae RUTW2-3.</title>
        <authorList>
            <person name="Waterworth S.C."/>
            <person name="Walmsley T.A."/>
            <person name="Matongo T."/>
            <person name="Davies-Coleman M.T."/>
            <person name="Dorrington R.A."/>
        </authorList>
    </citation>
    <scope>NUCLEOTIDE SEQUENCE [LARGE SCALE GENOMIC DNA]</scope>
    <source>
        <strain evidence="10">RUTW2-3</strain>
    </source>
</reference>
<keyword evidence="11" id="KW-1185">Reference proteome</keyword>
<dbReference type="InterPro" id="IPR011053">
    <property type="entry name" value="Single_hybrid_motif"/>
</dbReference>
<comment type="similarity">
    <text evidence="2 6">Belongs to the 2-oxoacid dehydrogenase family.</text>
</comment>
<comment type="caution">
    <text evidence="10">The sequence shown here is derived from an EMBL/GenBank/DDBJ whole genome shotgun (WGS) entry which is preliminary data.</text>
</comment>
<evidence type="ECO:0000313" key="11">
    <source>
        <dbReference type="Proteomes" id="UP000053171"/>
    </source>
</evidence>
<dbReference type="PROSITE" id="PS50968">
    <property type="entry name" value="BIOTINYL_LIPOYL"/>
    <property type="match status" value="2"/>
</dbReference>
<feature type="region of interest" description="Disordered" evidence="7">
    <location>
        <begin position="202"/>
        <end position="277"/>
    </location>
</feature>
<keyword evidence="5 6" id="KW-0012">Acyltransferase</keyword>
<evidence type="ECO:0000256" key="7">
    <source>
        <dbReference type="SAM" id="MobiDB-lite"/>
    </source>
</evidence>
<feature type="compositionally biased region" description="Acidic residues" evidence="7">
    <location>
        <begin position="85"/>
        <end position="116"/>
    </location>
</feature>
<evidence type="ECO:0000256" key="1">
    <source>
        <dbReference type="ARBA" id="ARBA00001938"/>
    </source>
</evidence>
<dbReference type="Pfam" id="PF00198">
    <property type="entry name" value="2-oxoacid_dh"/>
    <property type="match status" value="1"/>
</dbReference>
<evidence type="ECO:0000256" key="5">
    <source>
        <dbReference type="ARBA" id="ARBA00023315"/>
    </source>
</evidence>
<dbReference type="PANTHER" id="PTHR43178:SF5">
    <property type="entry name" value="LIPOAMIDE ACYLTRANSFERASE COMPONENT OF BRANCHED-CHAIN ALPHA-KETO ACID DEHYDROGENASE COMPLEX, MITOCHONDRIAL"/>
    <property type="match status" value="1"/>
</dbReference>
<evidence type="ECO:0000259" key="8">
    <source>
        <dbReference type="PROSITE" id="PS50968"/>
    </source>
</evidence>
<dbReference type="Gene3D" id="2.40.50.100">
    <property type="match status" value="2"/>
</dbReference>
<dbReference type="InterPro" id="IPR050743">
    <property type="entry name" value="2-oxoacid_DH_E2_comp"/>
</dbReference>
<evidence type="ECO:0000313" key="10">
    <source>
        <dbReference type="EMBL" id="OAX51230.1"/>
    </source>
</evidence>
<dbReference type="CDD" id="cd06849">
    <property type="entry name" value="lipoyl_domain"/>
    <property type="match status" value="2"/>
</dbReference>
<keyword evidence="4 6" id="KW-0450">Lipoyl</keyword>
<protein>
    <recommendedName>
        <fullName evidence="6">Dihydrolipoamide acetyltransferase component of pyruvate dehydrogenase complex</fullName>
        <ecNumber evidence="6">2.3.1.-</ecNumber>
    </recommendedName>
</protein>
<dbReference type="InterPro" id="IPR004167">
    <property type="entry name" value="PSBD"/>
</dbReference>
<dbReference type="GO" id="GO:0031405">
    <property type="term" value="F:lipoic acid binding"/>
    <property type="evidence" value="ECO:0007669"/>
    <property type="project" value="TreeGrafter"/>
</dbReference>
<organism evidence="10 11">
    <name type="scientific">Rothia kristinae</name>
    <dbReference type="NCBI Taxonomy" id="37923"/>
    <lineage>
        <taxon>Bacteria</taxon>
        <taxon>Bacillati</taxon>
        <taxon>Actinomycetota</taxon>
        <taxon>Actinomycetes</taxon>
        <taxon>Micrococcales</taxon>
        <taxon>Micrococcaceae</taxon>
        <taxon>Rothia</taxon>
    </lineage>
</organism>
<dbReference type="EMBL" id="LJBJ02000029">
    <property type="protein sequence ID" value="OAX51230.1"/>
    <property type="molecule type" value="Genomic_DNA"/>
</dbReference>
<dbReference type="SUPFAM" id="SSF47005">
    <property type="entry name" value="Peripheral subunit-binding domain of 2-oxo acid dehydrogenase complex"/>
    <property type="match status" value="1"/>
</dbReference>
<dbReference type="GO" id="GO:0005737">
    <property type="term" value="C:cytoplasm"/>
    <property type="evidence" value="ECO:0007669"/>
    <property type="project" value="TreeGrafter"/>
</dbReference>
<accession>A0A199NQX8</accession>
<evidence type="ECO:0000256" key="4">
    <source>
        <dbReference type="ARBA" id="ARBA00022823"/>
    </source>
</evidence>
<dbReference type="Gene3D" id="3.30.559.10">
    <property type="entry name" value="Chloramphenicol acetyltransferase-like domain"/>
    <property type="match status" value="1"/>
</dbReference>
<dbReference type="Pfam" id="PF02817">
    <property type="entry name" value="E3_binding"/>
    <property type="match status" value="1"/>
</dbReference>
<sequence length="595" mass="62469">MSETVELPALGESVTEGTVTRWLKAVGDSVEVDEPLVEVSTDKVDTEIPSPVAGVIEEILVEEDEEVEVGAPLVKIGDGSGASSSDDDAEDDSAAAEDSEDSEQQDAAPEPEEPAEEKEQKDEQSSSASGSGEAQEVTLPALGESVTEGTVTRWLKEVGETVEVDEPLVEVSTDKVDTEIPSPVAGTLLEIKVQEDEEAEVGQVLALVGEQGASAGSSEPQPAPKDEAPAEPKEEEPEQPKQESSAARAEESTAKQQSKAPEPAAATPAAGQSSGTPYVTPLVRKLAKQEGIDLSTIEGTGVGGRIRKQDVQAAVEAKKSQGSASASAEQTAPAAAPAQAAPRAQKPAAAPKPSAKRGTTEKAPRIRQVIAKRMKESLEVSAQLTQVTEVDMTRVAMLRNRAKADFQAREGAKLTFLPFFAKAVTEALQQHPVLNGSFDEEKKEITYNASEDLAFAVDTPRGLLVPVVPNAGDLNLAGLAKKIADVGARTKDGSIGPDELSGGTFTITNIGSFGALFDTPIINQPQVGILGTGTIVKRPMVVTDADGNDSIAIRHMCYLSLTYDHRLVDGADAGRFLATVKKRLEEGQFEAELGL</sequence>
<dbReference type="SUPFAM" id="SSF51230">
    <property type="entry name" value="Single hybrid motif"/>
    <property type="match status" value="2"/>
</dbReference>
<dbReference type="Proteomes" id="UP000053171">
    <property type="component" value="Unassembled WGS sequence"/>
</dbReference>
<dbReference type="AlphaFoldDB" id="A0A199NQX8"/>
<feature type="compositionally biased region" description="Low complexity" evidence="7">
    <location>
        <begin position="125"/>
        <end position="136"/>
    </location>
</feature>
<feature type="region of interest" description="Disordered" evidence="7">
    <location>
        <begin position="313"/>
        <end position="366"/>
    </location>
</feature>
<dbReference type="InterPro" id="IPR003016">
    <property type="entry name" value="2-oxoA_DH_lipoyl-BS"/>
</dbReference>
<dbReference type="InterPro" id="IPR036625">
    <property type="entry name" value="E3-bd_dom_sf"/>
</dbReference>
<feature type="compositionally biased region" description="Low complexity" evidence="7">
    <location>
        <begin position="260"/>
        <end position="270"/>
    </location>
</feature>
<gene>
    <name evidence="10" type="ORF">AN277_0209960</name>
</gene>
<dbReference type="EC" id="2.3.1.-" evidence="6"/>
<feature type="compositionally biased region" description="Low complexity" evidence="7">
    <location>
        <begin position="320"/>
        <end position="353"/>
    </location>
</feature>
<dbReference type="InterPro" id="IPR001078">
    <property type="entry name" value="2-oxoacid_DH_actylTfrase"/>
</dbReference>
<dbReference type="RefSeq" id="WP_064725819.1">
    <property type="nucleotide sequence ID" value="NZ_JBFBMA010000001.1"/>
</dbReference>
<comment type="cofactor">
    <cofactor evidence="1 6">
        <name>(R)-lipoate</name>
        <dbReference type="ChEBI" id="CHEBI:83088"/>
    </cofactor>
</comment>
<dbReference type="PROSITE" id="PS51826">
    <property type="entry name" value="PSBD"/>
    <property type="match status" value="1"/>
</dbReference>
<dbReference type="InterPro" id="IPR023213">
    <property type="entry name" value="CAT-like_dom_sf"/>
</dbReference>
<dbReference type="PROSITE" id="PS00189">
    <property type="entry name" value="LIPOYL"/>
    <property type="match status" value="2"/>
</dbReference>
<dbReference type="GO" id="GO:0016407">
    <property type="term" value="F:acetyltransferase activity"/>
    <property type="evidence" value="ECO:0007669"/>
    <property type="project" value="TreeGrafter"/>
</dbReference>
<dbReference type="Gene3D" id="4.10.320.10">
    <property type="entry name" value="E3-binding domain"/>
    <property type="match status" value="1"/>
</dbReference>
<proteinExistence type="inferred from homology"/>
<evidence type="ECO:0000256" key="6">
    <source>
        <dbReference type="RuleBase" id="RU003423"/>
    </source>
</evidence>
<dbReference type="InterPro" id="IPR014276">
    <property type="entry name" value="2-oxoglutarate_DH_E2"/>
</dbReference>
<dbReference type="Pfam" id="PF00364">
    <property type="entry name" value="Biotin_lipoyl"/>
    <property type="match status" value="2"/>
</dbReference>
<feature type="domain" description="Lipoyl-binding" evidence="8">
    <location>
        <begin position="2"/>
        <end position="77"/>
    </location>
</feature>
<feature type="region of interest" description="Disordered" evidence="7">
    <location>
        <begin position="63"/>
        <end position="150"/>
    </location>
</feature>
<name>A0A199NQX8_9MICC</name>
<evidence type="ECO:0000256" key="3">
    <source>
        <dbReference type="ARBA" id="ARBA00022679"/>
    </source>
</evidence>
<feature type="domain" description="Lipoyl-binding" evidence="8">
    <location>
        <begin position="134"/>
        <end position="209"/>
    </location>
</feature>
<dbReference type="PANTHER" id="PTHR43178">
    <property type="entry name" value="DIHYDROLIPOAMIDE ACETYLTRANSFERASE COMPONENT OF PYRUVATE DEHYDROGENASE COMPLEX"/>
    <property type="match status" value="1"/>
</dbReference>